<dbReference type="SUPFAM" id="SSF49313">
    <property type="entry name" value="Cadherin-like"/>
    <property type="match status" value="5"/>
</dbReference>
<evidence type="ECO:0000256" key="1">
    <source>
        <dbReference type="ARBA" id="ARBA00022729"/>
    </source>
</evidence>
<dbReference type="NCBIfam" id="TIGR03696">
    <property type="entry name" value="Rhs_assc_core"/>
    <property type="match status" value="1"/>
</dbReference>
<dbReference type="PANTHER" id="PTHR32305:SF15">
    <property type="entry name" value="PROTEIN RHSA-RELATED"/>
    <property type="match status" value="1"/>
</dbReference>
<dbReference type="SUPFAM" id="SSF69318">
    <property type="entry name" value="Integrin alpha N-terminal domain"/>
    <property type="match status" value="2"/>
</dbReference>
<dbReference type="PATRIC" id="fig|1579979.3.peg.1246"/>
<dbReference type="Pfam" id="PF25023">
    <property type="entry name" value="TEN_YD-shell"/>
    <property type="match status" value="1"/>
</dbReference>
<feature type="domain" description="Teneurin-like YD-shell" evidence="3">
    <location>
        <begin position="2617"/>
        <end position="2759"/>
    </location>
</feature>
<dbReference type="InterPro" id="IPR056823">
    <property type="entry name" value="TEN-like_YD-shell"/>
</dbReference>
<reference evidence="4 5" key="1">
    <citation type="submission" date="2015-07" db="EMBL/GenBank/DDBJ databases">
        <authorList>
            <person name="Noorani M."/>
        </authorList>
    </citation>
    <scope>NUCLEOTIDE SEQUENCE [LARGE SCALE GENOMIC DNA]</scope>
    <source>
        <strain evidence="4 5">KCTC 42284</strain>
    </source>
</reference>
<dbReference type="InterPro" id="IPR015919">
    <property type="entry name" value="Cadherin-like_sf"/>
</dbReference>
<evidence type="ECO:0000256" key="2">
    <source>
        <dbReference type="ARBA" id="ARBA00022737"/>
    </source>
</evidence>
<organism evidence="4 5">
    <name type="scientific">Wenzhouxiangella marina</name>
    <dbReference type="NCBI Taxonomy" id="1579979"/>
    <lineage>
        <taxon>Bacteria</taxon>
        <taxon>Pseudomonadati</taxon>
        <taxon>Pseudomonadota</taxon>
        <taxon>Gammaproteobacteria</taxon>
        <taxon>Chromatiales</taxon>
        <taxon>Wenzhouxiangellaceae</taxon>
        <taxon>Wenzhouxiangella</taxon>
    </lineage>
</organism>
<keyword evidence="1" id="KW-0732">Signal</keyword>
<dbReference type="Pfam" id="PF05345">
    <property type="entry name" value="He_PIG"/>
    <property type="match status" value="3"/>
</dbReference>
<dbReference type="InterPro" id="IPR006530">
    <property type="entry name" value="YD"/>
</dbReference>
<keyword evidence="2" id="KW-0677">Repeat</keyword>
<sequence>MVSNKGCPEPGWIENSGRTLAALLLLIVAGSTSGSDELAGPADVVRTEPSGAGTLAPAFQRVEQDAVDWIYAGSWSTQTSGQPSGGSFAQSASAGDSAQFAFNGSWLSLGFMADRFSGEVEVSIDGIVQGIYDLYRRDDALIRLRFDGLANAAHTVSLTVTGTSNPLASATRVKLDYVDFGDGSLLPDGDFEETDPRLLYTDGWTSTSHVDASGGSYLQTGVGTAWFPFSGDSFSLHTLAYGSAGRIRLFVDGQPLDIIDLYEPVFSASAEPRVFSYQGFGPGHHVLQISSYQASVVIDRLSTPGSAPFTDPDSSGPGVARIEADDPALRFNGLPLTQASTDWVNVASISTTRASAGEVVYSAAAGDVIEFDFEGEWLGVGFLTDRFGGQLELAIDGVVVETLDLYSRYTNTLSRYYRDLGAGPHTLTLTALGTASPASSSARMTLDYLEVWDGLPLAEGVFEDDSDRVLHSRGWSRRSLVDASGGSYLETGIADGTTAWLAFTGDSVSWQSWSRFSYQDVDVRIDGVSVGLKDTYAQNEAPRVFSFDGLGPGPHVLEISQFRDDAATVDRIATPALGPAEPPPALPPIVRYEENHPELRYNDQPYRSMPQSWSEGFRPQASRGYHASSSTPGDRWALDFDGGWLALGFRSSDTSGSVEILIDGVSQGIFDTSGGVNQVRTFVFDALAPGAHTVEAEVISGPVMPDFIDVWAGEAVADGWYELELDASPPGLVQLSQRSGWREFDNEYARDDDLLSPFVSFDTNAWFNFVGTGLTVLAFERENTFLQVVIDGVDQGIVDLAPTAPFRAQPRAVHFSGLAEGAHSVQVALDSTTVNTAYLDAFNVNPADALNHTPAVEWFDTTATESLPGSSGSGFVSTIAIGDLDGNGLVELVAPSSNGRLYVYRGDGQDAGGGSPILWSSDLVGPAAEPALADLDGDGDAEIVVVGREGSFAFQHDGQLLWSNPGVASYIASEDIGWGGPSIGNLDLDPEPEIVIAAQDDALYVLDHLGNVVWSDPLPGPTPTVPVLADLTGDGVLDIVVAQGLTLKVIDYFGGGTVAWSRELPDPIAILGGSRVFGAPAIADLDGDGGAEVIVNWGHVVEALEDDGTLLWRYPTGRTDLYRPSPVTVADVTGDGQPNLVTASAILSGLFVQNHLLMVLDHAGGLVWEQVVADNSASASGVAAQDLTGNGAWEIIWNGAIDGLLLFNGPDGERLYNEPYTGSGTVLDYPSLGDVDGDGQAEIVVAGRNGLFVYGHGSRWVDARPVWNQHNYHINNINGDWSVPFTEANSWELHNTYRTQTPDRDPSCALDIDGEPVPPGFLELSPGPDSLLPTAVPLVISGRVLPVAAGQPLLSVEIDGEAVDLLDASGAFFVEVELLQGPNAFELRAVDRCAEASTTLVLQGGGDDANPWTDMADASVLLEARFSGTTHDRGRDRLLVDVQAFNGGGSLPGPVLMTIGNDADPAVGLLAADGLTPSGEPYVILVPEGQELAASGLSAPRSLAFSNPDWRSIEFTPRFIAPVNQPPYFTSIPDARATVGQAWRYELAAGDGNGDAVQLVLIAGPTGMTLVGDVLNWTPTGVGNVDVLIEARDGRGASARQGFVVRVEDASFNRPPVFTSAPSTQRPIGAEYQYDAEVQDLDGDVLSFSLQAAPAGVTVDPATGRVEWAFSAPGQHSLVLLVDDGRGGQASQAWTLFVGEPAGSVPGPAFASVPQTFAAIGVQYRYAWAATSFDGAPPSVSLLQAPPAMVLDPGTRTLSWVPSGADLGPHVVELQAVDSEGQIALQRFDLEVLAELPNQAPYLVSTPPTAARIGTPYSYLAQAVDPEFETLSWSLASAPAGMAIDPATGQLDWVPDGSQSGDWPVIVQATDPHGGTGVQAFTVRVRAANVDPIIVTGPPSSITVGAFYSVRMLASDGDGDAPIWRLLEAPAGMTLHQGLGWLHWTTTGAAPGSYPVSLEVTDGWGGRDTLDFSIELLADTQVPQVGIRMLADPACRGEAVSVCVDASDNVGLASLGLTIQGQARPLDSARCYRWTPAEAGAFPAIALAIDPSAQFAQADESLIVADCNDEQAPVVTLVSPQAGERFDAPVPIVVDIEDNTPAVLSWEVTLRRKEGEGAPVVLASGTGPVTAGEIAVFDPTVLQAGDYELDIVAGDGAQTGGLRVPLAAGTGAKPGRVAFTVRDLVWQLGAFPLVIGRSYDSLDAGPLGSTPGDFGPGWRLALSASVEDSPDDPPTAGLQLGAEPYTDQTRVTVTKPNGERVGFTFAPQGRSWPSVLQFDVVYEPDPGVTDELRALDWPDIVFALGNGYANYVIPYNPSLFELETAEGMVYVIDEELGLLEVRDPQGGVLSVDENGWQSSWGARVDYLRDGQGRITDIVLIDDDGTSELARVQYGYDALGNLVSVEDVTGGVAGYDYADPAFPHHVTATRDANGHPVAQMVFDAQGRMVAHCPSTGDLVTLDGCSLFDYDSQAGVETLFDPRGFRSDLFFDGDGLLIERHDYIDASQFLEQRWTYDEAGREIEYRDRDGGLTLRERDADGNELRRVLPDGSQWTWTYGDCGSDWLEQCDPLGNCTTRRYDAECRLIEERDPLGQVRQFGFTPEGFLNQVIDAELQGRSFVYNAAGLVEQEIDSLGQTTTFEYNALGQIRRSIDRDGNEREFVFDSDNRLIEERRPGQGTVATWTYNALNQVAGVSNADSQLAFEYDLAGRLDRVEHSAVGAPGWWLAYQYDGSGNVVQIEDSAGGLTIYEYDGVNRLSSIRQSGAGLLEKRVDIESNGSGYPLVIRRYADLAGTIAGPVTTYEYDCASCPAGLSAITHRRPNDELLFRIDFTRNALGQITGLLDTDGLHHYTWDGAGRLVDEQHPAPSGLPSGSTAWDGVGNWLSRPTDPGPVSLAYLEGSAGHRLLGDSVYSYDYTASGQLASREHVVSGERLLLSYSPLQRVDSITLEDGGGATISSASYGYAMNGWRVRAERDGVRRHYAFDFDNPTMALDDAGNVVWRRLHGRSVDRPFAIERGGQLRWLLTDHLGTVRMETDDQSQVLVEYVYDAFGQQVAGPPPSLDDSLRYTGRDFDLPGGLGHYRARLYDPRIGRFVAEDPLRPWHYRYAENNPLSFVDPSGETAAIEYALAVCEVIGLAISNTQLGLSVKAFFEDAANAINGAETSGASPYGLLPGPSSDSGSGAGAGAEIGAKLVIPCGLGNLL</sequence>
<dbReference type="InterPro" id="IPR013783">
    <property type="entry name" value="Ig-like_fold"/>
</dbReference>
<keyword evidence="5" id="KW-1185">Reference proteome</keyword>
<dbReference type="STRING" id="1579979.WM2015_1217"/>
<accession>A0A0K0XVE4</accession>
<dbReference type="KEGG" id="wma:WM2015_1217"/>
<dbReference type="Gene3D" id="2.60.120.260">
    <property type="entry name" value="Galactose-binding domain-like"/>
    <property type="match status" value="5"/>
</dbReference>
<proteinExistence type="predicted"/>
<dbReference type="GO" id="GO:0016020">
    <property type="term" value="C:membrane"/>
    <property type="evidence" value="ECO:0007669"/>
    <property type="project" value="InterPro"/>
</dbReference>
<name>A0A0K0XVE4_9GAMM</name>
<dbReference type="OrthoDB" id="9816400at2"/>
<dbReference type="NCBIfam" id="TIGR01643">
    <property type="entry name" value="YD_repeat_2x"/>
    <property type="match status" value="4"/>
</dbReference>
<dbReference type="RefSeq" id="WP_156200946.1">
    <property type="nucleotide sequence ID" value="NZ_CP012154.1"/>
</dbReference>
<dbReference type="EMBL" id="CP012154">
    <property type="protein sequence ID" value="AKS41591.1"/>
    <property type="molecule type" value="Genomic_DNA"/>
</dbReference>
<dbReference type="PANTHER" id="PTHR32305">
    <property type="match status" value="1"/>
</dbReference>
<dbReference type="InterPro" id="IPR022385">
    <property type="entry name" value="Rhs_assc_core"/>
</dbReference>
<dbReference type="InterPro" id="IPR050708">
    <property type="entry name" value="T6SS_VgrG/RHS"/>
</dbReference>
<dbReference type="InterPro" id="IPR013517">
    <property type="entry name" value="FG-GAP"/>
</dbReference>
<dbReference type="Pfam" id="PF13517">
    <property type="entry name" value="FG-GAP_3"/>
    <property type="match status" value="1"/>
</dbReference>
<dbReference type="Proteomes" id="UP000066624">
    <property type="component" value="Chromosome"/>
</dbReference>
<dbReference type="Gene3D" id="2.180.10.10">
    <property type="entry name" value="RHS repeat-associated core"/>
    <property type="match status" value="2"/>
</dbReference>
<dbReference type="GO" id="GO:0005509">
    <property type="term" value="F:calcium ion binding"/>
    <property type="evidence" value="ECO:0007669"/>
    <property type="project" value="InterPro"/>
</dbReference>
<dbReference type="InterPro" id="IPR028994">
    <property type="entry name" value="Integrin_alpha_N"/>
</dbReference>
<gene>
    <name evidence="4" type="ORF">WM2015_1217</name>
</gene>
<evidence type="ECO:0000259" key="3">
    <source>
        <dbReference type="Pfam" id="PF25023"/>
    </source>
</evidence>
<protein>
    <recommendedName>
        <fullName evidence="3">Teneurin-like YD-shell domain-containing protein</fullName>
    </recommendedName>
</protein>
<evidence type="ECO:0000313" key="4">
    <source>
        <dbReference type="EMBL" id="AKS41591.1"/>
    </source>
</evidence>
<dbReference type="Gene3D" id="2.60.40.10">
    <property type="entry name" value="Immunoglobulins"/>
    <property type="match status" value="5"/>
</dbReference>
<evidence type="ECO:0000313" key="5">
    <source>
        <dbReference type="Proteomes" id="UP000066624"/>
    </source>
</evidence>